<dbReference type="RefSeq" id="WP_170920951.1">
    <property type="nucleotide sequence ID" value="NZ_FUWJ01000002.1"/>
</dbReference>
<accession>A0A1T4PXH4</accession>
<proteinExistence type="predicted"/>
<gene>
    <name evidence="1" type="ORF">SAMN02745126_03062</name>
</gene>
<evidence type="ECO:0000313" key="1">
    <source>
        <dbReference type="EMBL" id="SJZ96027.1"/>
    </source>
</evidence>
<sequence length="45" mass="4853">MTAGWRSLLLWGVAALAVAATAVSFVLWGRNGAAYLVDMVETYCF</sequence>
<organism evidence="1 2">
    <name type="scientific">Enhydrobacter aerosaccus</name>
    <dbReference type="NCBI Taxonomy" id="225324"/>
    <lineage>
        <taxon>Bacteria</taxon>
        <taxon>Pseudomonadati</taxon>
        <taxon>Pseudomonadota</taxon>
        <taxon>Alphaproteobacteria</taxon>
        <taxon>Hyphomicrobiales</taxon>
        <taxon>Enhydrobacter</taxon>
    </lineage>
</organism>
<keyword evidence="2" id="KW-1185">Reference proteome</keyword>
<reference evidence="2" key="1">
    <citation type="submission" date="2017-02" db="EMBL/GenBank/DDBJ databases">
        <authorList>
            <person name="Varghese N."/>
            <person name="Submissions S."/>
        </authorList>
    </citation>
    <scope>NUCLEOTIDE SEQUENCE [LARGE SCALE GENOMIC DNA]</scope>
    <source>
        <strain evidence="2">ATCC 27094</strain>
    </source>
</reference>
<dbReference type="AlphaFoldDB" id="A0A1T4PXH4"/>
<name>A0A1T4PXH4_9HYPH</name>
<dbReference type="EMBL" id="FUWJ01000002">
    <property type="protein sequence ID" value="SJZ96027.1"/>
    <property type="molecule type" value="Genomic_DNA"/>
</dbReference>
<evidence type="ECO:0000313" key="2">
    <source>
        <dbReference type="Proteomes" id="UP000190092"/>
    </source>
</evidence>
<protein>
    <submittedName>
        <fullName evidence="1">Uncharacterized protein</fullName>
    </submittedName>
</protein>
<dbReference type="Proteomes" id="UP000190092">
    <property type="component" value="Unassembled WGS sequence"/>
</dbReference>